<gene>
    <name evidence="2" type="ORF">KK1_016065</name>
</gene>
<dbReference type="Gramene" id="C.cajan_15616.t">
    <property type="protein sequence ID" value="C.cajan_15616.t.cds1"/>
    <property type="gene ID" value="C.cajan_15616"/>
</dbReference>
<dbReference type="SUPFAM" id="SSF56672">
    <property type="entry name" value="DNA/RNA polymerases"/>
    <property type="match status" value="1"/>
</dbReference>
<feature type="domain" description="Reverse transcriptase Ty1/copia-type" evidence="1">
    <location>
        <begin position="2"/>
        <end position="119"/>
    </location>
</feature>
<dbReference type="STRING" id="3821.A0A151T3J7"/>
<accession>A0A151T3J7</accession>
<reference evidence="2 3" key="1">
    <citation type="journal article" date="2012" name="Nat. Biotechnol.">
        <title>Draft genome sequence of pigeonpea (Cajanus cajan), an orphan legume crop of resource-poor farmers.</title>
        <authorList>
            <person name="Varshney R.K."/>
            <person name="Chen W."/>
            <person name="Li Y."/>
            <person name="Bharti A.K."/>
            <person name="Saxena R.K."/>
            <person name="Schlueter J.A."/>
            <person name="Donoghue M.T."/>
            <person name="Azam S."/>
            <person name="Fan G."/>
            <person name="Whaley A.M."/>
            <person name="Farmer A.D."/>
            <person name="Sheridan J."/>
            <person name="Iwata A."/>
            <person name="Tuteja R."/>
            <person name="Penmetsa R.V."/>
            <person name="Wu W."/>
            <person name="Upadhyaya H.D."/>
            <person name="Yang S.P."/>
            <person name="Shah T."/>
            <person name="Saxena K.B."/>
            <person name="Michael T."/>
            <person name="McCombie W.R."/>
            <person name="Yang B."/>
            <person name="Zhang G."/>
            <person name="Yang H."/>
            <person name="Wang J."/>
            <person name="Spillane C."/>
            <person name="Cook D.R."/>
            <person name="May G.D."/>
            <person name="Xu X."/>
            <person name="Jackson S.A."/>
        </authorList>
    </citation>
    <scope>NUCLEOTIDE SEQUENCE [LARGE SCALE GENOMIC DNA]</scope>
    <source>
        <strain evidence="3">cv. Asha</strain>
    </source>
</reference>
<dbReference type="AlphaFoldDB" id="A0A151T3J7"/>
<proteinExistence type="predicted"/>
<evidence type="ECO:0000313" key="3">
    <source>
        <dbReference type="Proteomes" id="UP000075243"/>
    </source>
</evidence>
<sequence>MYQLDVKSAFLNEPLNEEVYVSQPPGFEIREQEAKVYKLKRALYGLKQAPRAWNRRIDAYMLQLGFIKCTCEFGVYVRQKQHLVIVCLPVDDLLITGNHIGDVEVIKRELMHEFETTDL</sequence>
<keyword evidence="3" id="KW-1185">Reference proteome</keyword>
<evidence type="ECO:0000313" key="2">
    <source>
        <dbReference type="EMBL" id="KYP61571.1"/>
    </source>
</evidence>
<protein>
    <submittedName>
        <fullName evidence="2">Retrovirus-related Pol polyprotein from transposon TNT 1-94</fullName>
    </submittedName>
</protein>
<dbReference type="InterPro" id="IPR043502">
    <property type="entry name" value="DNA/RNA_pol_sf"/>
</dbReference>
<dbReference type="EMBL" id="CM003610">
    <property type="protein sequence ID" value="KYP61571.1"/>
    <property type="molecule type" value="Genomic_DNA"/>
</dbReference>
<name>A0A151T3J7_CAJCA</name>
<dbReference type="Proteomes" id="UP000075243">
    <property type="component" value="Chromosome 8"/>
</dbReference>
<evidence type="ECO:0000259" key="1">
    <source>
        <dbReference type="Pfam" id="PF07727"/>
    </source>
</evidence>
<organism evidence="2 3">
    <name type="scientific">Cajanus cajan</name>
    <name type="common">Pigeon pea</name>
    <name type="synonym">Cajanus indicus</name>
    <dbReference type="NCBI Taxonomy" id="3821"/>
    <lineage>
        <taxon>Eukaryota</taxon>
        <taxon>Viridiplantae</taxon>
        <taxon>Streptophyta</taxon>
        <taxon>Embryophyta</taxon>
        <taxon>Tracheophyta</taxon>
        <taxon>Spermatophyta</taxon>
        <taxon>Magnoliopsida</taxon>
        <taxon>eudicotyledons</taxon>
        <taxon>Gunneridae</taxon>
        <taxon>Pentapetalae</taxon>
        <taxon>rosids</taxon>
        <taxon>fabids</taxon>
        <taxon>Fabales</taxon>
        <taxon>Fabaceae</taxon>
        <taxon>Papilionoideae</taxon>
        <taxon>50 kb inversion clade</taxon>
        <taxon>NPAAA clade</taxon>
        <taxon>indigoferoid/millettioid clade</taxon>
        <taxon>Phaseoleae</taxon>
        <taxon>Cajanus</taxon>
    </lineage>
</organism>
<dbReference type="Pfam" id="PF07727">
    <property type="entry name" value="RVT_2"/>
    <property type="match status" value="1"/>
</dbReference>
<dbReference type="InterPro" id="IPR013103">
    <property type="entry name" value="RVT_2"/>
</dbReference>